<dbReference type="GO" id="GO:0003677">
    <property type="term" value="F:DNA binding"/>
    <property type="evidence" value="ECO:0007669"/>
    <property type="project" value="UniProtKB-KW"/>
</dbReference>
<dbReference type="InterPro" id="IPR003593">
    <property type="entry name" value="AAA+_ATPase"/>
</dbReference>
<keyword evidence="8" id="KW-1185">Reference proteome</keyword>
<keyword evidence="3" id="KW-0805">Transcription regulation</keyword>
<name>A0A5S5AR99_9FIRM</name>
<dbReference type="PROSITE" id="PS00688">
    <property type="entry name" value="SIGMA54_INTERACT_3"/>
    <property type="match status" value="1"/>
</dbReference>
<evidence type="ECO:0000313" key="7">
    <source>
        <dbReference type="EMBL" id="TYP54224.1"/>
    </source>
</evidence>
<dbReference type="PROSITE" id="PS00675">
    <property type="entry name" value="SIGMA54_INTERACT_1"/>
    <property type="match status" value="1"/>
</dbReference>
<dbReference type="InterPro" id="IPR002078">
    <property type="entry name" value="Sigma_54_int"/>
</dbReference>
<dbReference type="GO" id="GO:0005524">
    <property type="term" value="F:ATP binding"/>
    <property type="evidence" value="ECO:0007669"/>
    <property type="project" value="UniProtKB-KW"/>
</dbReference>
<gene>
    <name evidence="7" type="ORF">LZ11_01434</name>
</gene>
<keyword evidence="5" id="KW-0804">Transcription</keyword>
<sequence length="516" mass="59224">MEELLAEDLGLEKIKKECETYIFLRASGYDVFSPPCSEKCPIAKECPYDLVISFQLNKENFSLGLPKDKTLKVLPATIVKLLFVAYEKSLILEEKTNDISLVENALKFLANQLNMEFLLFDKSERLLLSQCISPYQLPFSEGREKLNISSDPEGITKTALGNYYYHKFIRNGDTEGILLWRTKSIKKKENDAQKIKDHYFALVGKNPHFVEIKRLLRQIAETDHTVLLQGESGTGKELFARYIHNLSSRKDNPFIAINCAAIPENLLESELFGYEDGSFTGARRGGKPGKFELADGGTIFLDEIGDMPLPLQAKLLRVLEDRRVERIGAMALRPVDIRVVAATNKNLKELIDKKMFREDLFFRLNVFPINIPPLRERRDDILLLLDFYLKNICLEQDKCFKVFSPEAFEILQNYNWPGNIRELKNVVTYAASICKEDVISPQYLPKYLQNGMPPEIPTIDDSKGEFLTSDEDKLKNQLEIMLEKYGRSTHAKKTIACEMGISLATLYRWLKKYKLK</sequence>
<dbReference type="Gene3D" id="1.10.8.60">
    <property type="match status" value="1"/>
</dbReference>
<dbReference type="InterPro" id="IPR025662">
    <property type="entry name" value="Sigma_54_int_dom_ATP-bd_1"/>
</dbReference>
<evidence type="ECO:0000256" key="3">
    <source>
        <dbReference type="ARBA" id="ARBA00023015"/>
    </source>
</evidence>
<dbReference type="PROSITE" id="PS00676">
    <property type="entry name" value="SIGMA54_INTERACT_2"/>
    <property type="match status" value="1"/>
</dbReference>
<dbReference type="CDD" id="cd00009">
    <property type="entry name" value="AAA"/>
    <property type="match status" value="1"/>
</dbReference>
<dbReference type="PANTHER" id="PTHR32071:SF57">
    <property type="entry name" value="C4-DICARBOXYLATE TRANSPORT TRANSCRIPTIONAL REGULATORY PROTEIN DCTD"/>
    <property type="match status" value="1"/>
</dbReference>
<dbReference type="InterPro" id="IPR025944">
    <property type="entry name" value="Sigma_54_int_dom_CS"/>
</dbReference>
<dbReference type="SUPFAM" id="SSF52540">
    <property type="entry name" value="P-loop containing nucleoside triphosphate hydrolases"/>
    <property type="match status" value="1"/>
</dbReference>
<evidence type="ECO:0000313" key="8">
    <source>
        <dbReference type="Proteomes" id="UP000322294"/>
    </source>
</evidence>
<dbReference type="SMART" id="SM00382">
    <property type="entry name" value="AAA"/>
    <property type="match status" value="1"/>
</dbReference>
<evidence type="ECO:0000256" key="4">
    <source>
        <dbReference type="ARBA" id="ARBA00023125"/>
    </source>
</evidence>
<evidence type="ECO:0000256" key="1">
    <source>
        <dbReference type="ARBA" id="ARBA00022741"/>
    </source>
</evidence>
<dbReference type="InterPro" id="IPR058031">
    <property type="entry name" value="AAA_lid_NorR"/>
</dbReference>
<dbReference type="InterPro" id="IPR025943">
    <property type="entry name" value="Sigma_54_int_dom_ATP-bd_2"/>
</dbReference>
<keyword evidence="4" id="KW-0238">DNA-binding</keyword>
<dbReference type="Proteomes" id="UP000322294">
    <property type="component" value="Unassembled WGS sequence"/>
</dbReference>
<accession>A0A5S5AR99</accession>
<evidence type="ECO:0000256" key="2">
    <source>
        <dbReference type="ARBA" id="ARBA00022840"/>
    </source>
</evidence>
<dbReference type="Pfam" id="PF25601">
    <property type="entry name" value="AAA_lid_14"/>
    <property type="match status" value="1"/>
</dbReference>
<dbReference type="Pfam" id="PF00158">
    <property type="entry name" value="Sigma54_activat"/>
    <property type="match status" value="1"/>
</dbReference>
<dbReference type="Gene3D" id="3.40.50.300">
    <property type="entry name" value="P-loop containing nucleotide triphosphate hydrolases"/>
    <property type="match status" value="1"/>
</dbReference>
<keyword evidence="2" id="KW-0067">ATP-binding</keyword>
<proteinExistence type="predicted"/>
<comment type="caution">
    <text evidence="7">The sequence shown here is derived from an EMBL/GenBank/DDBJ whole genome shotgun (WGS) entry which is preliminary data.</text>
</comment>
<protein>
    <submittedName>
        <fullName evidence="7">Sigma-54 interacting transcriptional regulator</fullName>
    </submittedName>
</protein>
<dbReference type="GO" id="GO:0006355">
    <property type="term" value="P:regulation of DNA-templated transcription"/>
    <property type="evidence" value="ECO:0007669"/>
    <property type="project" value="InterPro"/>
</dbReference>
<dbReference type="PANTHER" id="PTHR32071">
    <property type="entry name" value="TRANSCRIPTIONAL REGULATORY PROTEIN"/>
    <property type="match status" value="1"/>
</dbReference>
<organism evidence="7 8">
    <name type="scientific">Thermosediminibacter litoriperuensis</name>
    <dbReference type="NCBI Taxonomy" id="291989"/>
    <lineage>
        <taxon>Bacteria</taxon>
        <taxon>Bacillati</taxon>
        <taxon>Bacillota</taxon>
        <taxon>Clostridia</taxon>
        <taxon>Thermosediminibacterales</taxon>
        <taxon>Thermosediminibacteraceae</taxon>
        <taxon>Thermosediminibacter</taxon>
    </lineage>
</organism>
<keyword evidence="1" id="KW-0547">Nucleotide-binding</keyword>
<dbReference type="FunFam" id="3.40.50.300:FF:000006">
    <property type="entry name" value="DNA-binding transcriptional regulator NtrC"/>
    <property type="match status" value="1"/>
</dbReference>
<feature type="domain" description="Sigma-54 factor interaction" evidence="6">
    <location>
        <begin position="202"/>
        <end position="432"/>
    </location>
</feature>
<evidence type="ECO:0000259" key="6">
    <source>
        <dbReference type="PROSITE" id="PS50045"/>
    </source>
</evidence>
<dbReference type="InterPro" id="IPR027417">
    <property type="entry name" value="P-loop_NTPase"/>
</dbReference>
<evidence type="ECO:0000256" key="5">
    <source>
        <dbReference type="ARBA" id="ARBA00023163"/>
    </source>
</evidence>
<reference evidence="7 8" key="1">
    <citation type="submission" date="2019-07" db="EMBL/GenBank/DDBJ databases">
        <title>Genomic Encyclopedia of Type Strains, Phase I: the one thousand microbial genomes (KMG-I) project.</title>
        <authorList>
            <person name="Kyrpides N."/>
        </authorList>
    </citation>
    <scope>NUCLEOTIDE SEQUENCE [LARGE SCALE GENOMIC DNA]</scope>
    <source>
        <strain evidence="7 8">DSM 16647</strain>
    </source>
</reference>
<dbReference type="AlphaFoldDB" id="A0A5S5AR99"/>
<dbReference type="EMBL" id="VNHO01000013">
    <property type="protein sequence ID" value="TYP54224.1"/>
    <property type="molecule type" value="Genomic_DNA"/>
</dbReference>
<dbReference type="PROSITE" id="PS50045">
    <property type="entry name" value="SIGMA54_INTERACT_4"/>
    <property type="match status" value="1"/>
</dbReference>